<dbReference type="Proteomes" id="UP001186944">
    <property type="component" value="Unassembled WGS sequence"/>
</dbReference>
<dbReference type="AlphaFoldDB" id="A0AA88XKU8"/>
<dbReference type="Pfam" id="PF00106">
    <property type="entry name" value="adh_short"/>
    <property type="match status" value="1"/>
</dbReference>
<accession>A0AA88XKU8</accession>
<dbReference type="Gene3D" id="3.40.50.720">
    <property type="entry name" value="NAD(P)-binding Rossmann-like Domain"/>
    <property type="match status" value="1"/>
</dbReference>
<sequence length="148" mass="15961">LPLFKGASSGIGEGISYLFASHGCKLSVIGRNKDRIEKVATTCVNNGLLKENVICMAGDLTDGETRNTLIQNTLKAFGRIDVLASTYINNAGVGGMGVCADTSESDYRHIIETNQSVPFFLTQLAIPHLKESKGMLQNLNKSVFKLPK</sequence>
<feature type="non-terminal residue" evidence="1">
    <location>
        <position position="1"/>
    </location>
</feature>
<protein>
    <submittedName>
        <fullName evidence="1">Uncharacterized protein</fullName>
    </submittedName>
</protein>
<dbReference type="PANTHER" id="PTHR43975">
    <property type="entry name" value="ZGC:101858"/>
    <property type="match status" value="1"/>
</dbReference>
<evidence type="ECO:0000313" key="1">
    <source>
        <dbReference type="EMBL" id="KAK3087127.1"/>
    </source>
</evidence>
<dbReference type="SUPFAM" id="SSF51735">
    <property type="entry name" value="NAD(P)-binding Rossmann-fold domains"/>
    <property type="match status" value="1"/>
</dbReference>
<gene>
    <name evidence="1" type="ORF">FSP39_002040</name>
</gene>
<name>A0AA88XKU8_PINIB</name>
<dbReference type="PANTHER" id="PTHR43975:SF2">
    <property type="entry name" value="EG:BACR7A4.14 PROTEIN-RELATED"/>
    <property type="match status" value="1"/>
</dbReference>
<dbReference type="InterPro" id="IPR002347">
    <property type="entry name" value="SDR_fam"/>
</dbReference>
<dbReference type="EMBL" id="VSWD01000011">
    <property type="protein sequence ID" value="KAK3087127.1"/>
    <property type="molecule type" value="Genomic_DNA"/>
</dbReference>
<proteinExistence type="predicted"/>
<organism evidence="1 2">
    <name type="scientific">Pinctada imbricata</name>
    <name type="common">Atlantic pearl-oyster</name>
    <name type="synonym">Pinctada martensii</name>
    <dbReference type="NCBI Taxonomy" id="66713"/>
    <lineage>
        <taxon>Eukaryota</taxon>
        <taxon>Metazoa</taxon>
        <taxon>Spiralia</taxon>
        <taxon>Lophotrochozoa</taxon>
        <taxon>Mollusca</taxon>
        <taxon>Bivalvia</taxon>
        <taxon>Autobranchia</taxon>
        <taxon>Pteriomorphia</taxon>
        <taxon>Pterioida</taxon>
        <taxon>Pterioidea</taxon>
        <taxon>Pteriidae</taxon>
        <taxon>Pinctada</taxon>
    </lineage>
</organism>
<reference evidence="1" key="1">
    <citation type="submission" date="2019-08" db="EMBL/GenBank/DDBJ databases">
        <title>The improved chromosome-level genome for the pearl oyster Pinctada fucata martensii using PacBio sequencing and Hi-C.</title>
        <authorList>
            <person name="Zheng Z."/>
        </authorList>
    </citation>
    <scope>NUCLEOTIDE SEQUENCE</scope>
    <source>
        <strain evidence="1">ZZ-2019</strain>
        <tissue evidence="1">Adductor muscle</tissue>
    </source>
</reference>
<evidence type="ECO:0000313" key="2">
    <source>
        <dbReference type="Proteomes" id="UP001186944"/>
    </source>
</evidence>
<comment type="caution">
    <text evidence="1">The sequence shown here is derived from an EMBL/GenBank/DDBJ whole genome shotgun (WGS) entry which is preliminary data.</text>
</comment>
<dbReference type="InterPro" id="IPR036291">
    <property type="entry name" value="NAD(P)-bd_dom_sf"/>
</dbReference>
<keyword evidence="2" id="KW-1185">Reference proteome</keyword>